<dbReference type="Proteomes" id="UP000005012">
    <property type="component" value="Chromosome"/>
</dbReference>
<dbReference type="KEGG" id="psi:S70_18050"/>
<protein>
    <submittedName>
        <fullName evidence="1">Uncharacterized protein</fullName>
    </submittedName>
</protein>
<dbReference type="EMBL" id="CP003488">
    <property type="protein sequence ID" value="AFH95416.1"/>
    <property type="molecule type" value="Genomic_DNA"/>
</dbReference>
<proteinExistence type="predicted"/>
<reference evidence="2" key="2">
    <citation type="submission" date="2012-04" db="EMBL/GenBank/DDBJ databases">
        <title>Complete genome sequence of Providencia stuartii clinical isolate MRSN 2154.</title>
        <authorList>
            <person name="Clifford R.J."/>
            <person name="Hang J."/>
            <person name="Riley M.C."/>
            <person name="Onmus-Leone F."/>
            <person name="Kuschner R.A."/>
            <person name="Lesho E.P."/>
            <person name="Waterman P.E."/>
        </authorList>
    </citation>
    <scope>NUCLEOTIDE SEQUENCE [LARGE SCALE GENOMIC DNA]</scope>
    <source>
        <strain evidence="2">MRSN 2154</strain>
    </source>
</reference>
<dbReference type="RefSeq" id="WP_014658044.1">
    <property type="nucleotide sequence ID" value="NC_017731.1"/>
</dbReference>
<accession>A0A140SST6</accession>
<evidence type="ECO:0000313" key="2">
    <source>
        <dbReference type="Proteomes" id="UP000005012"/>
    </source>
</evidence>
<dbReference type="AlphaFoldDB" id="A0A140SST6"/>
<reference evidence="1 2" key="1">
    <citation type="journal article" date="2012" name="J. Bacteriol.">
        <title>Complete Genome Sequence of Providencia stuartii Clinical Isolate MRSN 2154.</title>
        <authorList>
            <person name="Clifford R.J."/>
            <person name="Hang J."/>
            <person name="Riley M.C."/>
            <person name="Onmus-Leone F."/>
            <person name="Kuschner R.A."/>
            <person name="Lesho E.P."/>
            <person name="Waterman P.E."/>
        </authorList>
    </citation>
    <scope>NUCLEOTIDE SEQUENCE [LARGE SCALE GENOMIC DNA]</scope>
    <source>
        <strain evidence="1 2">MRSN 2154</strain>
    </source>
</reference>
<dbReference type="HOGENOM" id="CLU_1666737_0_0_6"/>
<evidence type="ECO:0000313" key="1">
    <source>
        <dbReference type="EMBL" id="AFH95416.1"/>
    </source>
</evidence>
<name>A0A140SST6_PROSM</name>
<gene>
    <name evidence="1" type="ordered locus">S70_18050</name>
</gene>
<sequence length="132" mass="15573">MVIKSNILVEYINKDKIFDTLNNYLCVFDLDFDISDYDYFDIEEYKLLAVKYKDVVKDDQRLIDIFSKVNFMYEVDIGTSLTSIESRYLPVITDFIAQKLSEKLHCNVLTSFKSFKGDDDCYVSFFAMVRNK</sequence>
<organism evidence="1 2">
    <name type="scientific">Providencia stuartii (strain MRSN 2154)</name>
    <dbReference type="NCBI Taxonomy" id="1157951"/>
    <lineage>
        <taxon>Bacteria</taxon>
        <taxon>Pseudomonadati</taxon>
        <taxon>Pseudomonadota</taxon>
        <taxon>Gammaproteobacteria</taxon>
        <taxon>Enterobacterales</taxon>
        <taxon>Morganellaceae</taxon>
        <taxon>Providencia</taxon>
    </lineage>
</organism>